<evidence type="ECO:0000313" key="1">
    <source>
        <dbReference type="EMBL" id="KIK77793.1"/>
    </source>
</evidence>
<reference evidence="2" key="2">
    <citation type="submission" date="2015-01" db="EMBL/GenBank/DDBJ databases">
        <title>Evolutionary Origins and Diversification of the Mycorrhizal Mutualists.</title>
        <authorList>
            <consortium name="DOE Joint Genome Institute"/>
            <consortium name="Mycorrhizal Genomics Consortium"/>
            <person name="Kohler A."/>
            <person name="Kuo A."/>
            <person name="Nagy L.G."/>
            <person name="Floudas D."/>
            <person name="Copeland A."/>
            <person name="Barry K.W."/>
            <person name="Cichocki N."/>
            <person name="Veneault-Fourrey C."/>
            <person name="LaButti K."/>
            <person name="Lindquist E.A."/>
            <person name="Lipzen A."/>
            <person name="Lundell T."/>
            <person name="Morin E."/>
            <person name="Murat C."/>
            <person name="Riley R."/>
            <person name="Ohm R."/>
            <person name="Sun H."/>
            <person name="Tunlid A."/>
            <person name="Henrissat B."/>
            <person name="Grigoriev I.V."/>
            <person name="Hibbett D.S."/>
            <person name="Martin F."/>
        </authorList>
    </citation>
    <scope>NUCLEOTIDE SEQUENCE [LARGE SCALE GENOMIC DNA]</scope>
    <source>
        <strain evidence="2">Ve08.2h10</strain>
    </source>
</reference>
<protein>
    <submittedName>
        <fullName evidence="1">Uncharacterized protein</fullName>
    </submittedName>
</protein>
<evidence type="ECO:0000313" key="2">
    <source>
        <dbReference type="Proteomes" id="UP000054538"/>
    </source>
</evidence>
<organism evidence="1 2">
    <name type="scientific">Paxillus rubicundulus Ve08.2h10</name>
    <dbReference type="NCBI Taxonomy" id="930991"/>
    <lineage>
        <taxon>Eukaryota</taxon>
        <taxon>Fungi</taxon>
        <taxon>Dikarya</taxon>
        <taxon>Basidiomycota</taxon>
        <taxon>Agaricomycotina</taxon>
        <taxon>Agaricomycetes</taxon>
        <taxon>Agaricomycetidae</taxon>
        <taxon>Boletales</taxon>
        <taxon>Paxilineae</taxon>
        <taxon>Paxillaceae</taxon>
        <taxon>Paxillus</taxon>
    </lineage>
</organism>
<dbReference type="HOGENOM" id="CLU_2729226_0_0_1"/>
<name>A0A0D0CQY4_9AGAM</name>
<dbReference type="OrthoDB" id="2656691at2759"/>
<feature type="non-terminal residue" evidence="1">
    <location>
        <position position="1"/>
    </location>
</feature>
<sequence length="72" mass="7777">SVSDPAGEAALCTCKWHTTNGSICEASITGSTVPKHLIQLGITKLSFNTLIECQWCPNGSKPMKHKSIIRHV</sequence>
<dbReference type="AlphaFoldDB" id="A0A0D0CQY4"/>
<dbReference type="EMBL" id="KN826831">
    <property type="protein sequence ID" value="KIK77793.1"/>
    <property type="molecule type" value="Genomic_DNA"/>
</dbReference>
<dbReference type="InParanoid" id="A0A0D0CQY4"/>
<dbReference type="Proteomes" id="UP000054538">
    <property type="component" value="Unassembled WGS sequence"/>
</dbReference>
<gene>
    <name evidence="1" type="ORF">PAXRUDRAFT_776252</name>
</gene>
<proteinExistence type="predicted"/>
<keyword evidence="2" id="KW-1185">Reference proteome</keyword>
<reference evidence="1 2" key="1">
    <citation type="submission" date="2014-04" db="EMBL/GenBank/DDBJ databases">
        <authorList>
            <consortium name="DOE Joint Genome Institute"/>
            <person name="Kuo A."/>
            <person name="Kohler A."/>
            <person name="Jargeat P."/>
            <person name="Nagy L.G."/>
            <person name="Floudas D."/>
            <person name="Copeland A."/>
            <person name="Barry K.W."/>
            <person name="Cichocki N."/>
            <person name="Veneault-Fourrey C."/>
            <person name="LaButti K."/>
            <person name="Lindquist E.A."/>
            <person name="Lipzen A."/>
            <person name="Lundell T."/>
            <person name="Morin E."/>
            <person name="Murat C."/>
            <person name="Sun H."/>
            <person name="Tunlid A."/>
            <person name="Henrissat B."/>
            <person name="Grigoriev I.V."/>
            <person name="Hibbett D.S."/>
            <person name="Martin F."/>
            <person name="Nordberg H.P."/>
            <person name="Cantor M.N."/>
            <person name="Hua S.X."/>
        </authorList>
    </citation>
    <scope>NUCLEOTIDE SEQUENCE [LARGE SCALE GENOMIC DNA]</scope>
    <source>
        <strain evidence="1 2">Ve08.2h10</strain>
    </source>
</reference>
<accession>A0A0D0CQY4</accession>